<evidence type="ECO:0000256" key="5">
    <source>
        <dbReference type="ARBA" id="ARBA00023136"/>
    </source>
</evidence>
<dbReference type="EMBL" id="RJTM01000071">
    <property type="protein sequence ID" value="RNL87750.1"/>
    <property type="molecule type" value="Genomic_DNA"/>
</dbReference>
<dbReference type="InterPro" id="IPR023997">
    <property type="entry name" value="TonB-dep_OMP_SusC/RagA_CS"/>
</dbReference>
<reference evidence="9 10" key="1">
    <citation type="submission" date="2018-10" db="EMBL/GenBank/DDBJ databases">
        <title>Sinomicrobium pectinilyticum sp. nov., a pectinase-producing bacterium isolated from alkaline and saline soil, and emended description of the genus Sinomicrobium.</title>
        <authorList>
            <person name="Cheng B."/>
            <person name="Li C."/>
            <person name="Lai Q."/>
            <person name="Du M."/>
            <person name="Shao Z."/>
            <person name="Xu P."/>
            <person name="Yang C."/>
        </authorList>
    </citation>
    <scope>NUCLEOTIDE SEQUENCE [LARGE SCALE GENOMIC DNA]</scope>
    <source>
        <strain evidence="9 10">5DNS001</strain>
    </source>
</reference>
<dbReference type="PROSITE" id="PS52016">
    <property type="entry name" value="TONB_DEPENDENT_REC_3"/>
    <property type="match status" value="1"/>
</dbReference>
<keyword evidence="10" id="KW-1185">Reference proteome</keyword>
<dbReference type="InterPro" id="IPR011662">
    <property type="entry name" value="Secretin/TonB_short_N"/>
</dbReference>
<evidence type="ECO:0000256" key="6">
    <source>
        <dbReference type="ARBA" id="ARBA00023237"/>
    </source>
</evidence>
<keyword evidence="4 7" id="KW-0812">Transmembrane</keyword>
<dbReference type="InterPro" id="IPR008969">
    <property type="entry name" value="CarboxyPept-like_regulatory"/>
</dbReference>
<gene>
    <name evidence="9" type="ORF">ED312_10130</name>
</gene>
<dbReference type="InterPro" id="IPR039426">
    <property type="entry name" value="TonB-dep_rcpt-like"/>
</dbReference>
<keyword evidence="3 7" id="KW-1134">Transmembrane beta strand</keyword>
<evidence type="ECO:0000256" key="7">
    <source>
        <dbReference type="PROSITE-ProRule" id="PRU01360"/>
    </source>
</evidence>
<name>A0A3N0EIN8_SINP1</name>
<dbReference type="SUPFAM" id="SSF56935">
    <property type="entry name" value="Porins"/>
    <property type="match status" value="1"/>
</dbReference>
<dbReference type="InterPro" id="IPR036942">
    <property type="entry name" value="Beta-barrel_TonB_sf"/>
</dbReference>
<dbReference type="OrthoDB" id="1387557at2"/>
<dbReference type="InterPro" id="IPR037066">
    <property type="entry name" value="Plug_dom_sf"/>
</dbReference>
<dbReference type="GO" id="GO:0009279">
    <property type="term" value="C:cell outer membrane"/>
    <property type="evidence" value="ECO:0007669"/>
    <property type="project" value="UniProtKB-SubCell"/>
</dbReference>
<dbReference type="Gene3D" id="2.60.40.1120">
    <property type="entry name" value="Carboxypeptidase-like, regulatory domain"/>
    <property type="match status" value="1"/>
</dbReference>
<sequence>MKIIRNAVRHRENSRLKITLRMKLLLSLFFATLLQINAGLEGTRSQKITLDLKSATVLDVIREIETTTEYRFLYRKDQLDTSRKMNIRAKNEKLERVLQKVFGNSGMAYRVEQKQIVLTPKDDIPVEKDIPKTGMEQEQHIINGTVSDVQGPMPGVSIYIKDSDRGTFSGADGTYQIMAAPTDILVFSYIGYRTVERTVGSQTILNIELQEDVTELNEVVLNAGYYKTTEKTRTGSIAKVTAEEIEHQPVISPLMALQGRVAGLEITPTSGAPGIAPKIRIRGQNSLRILESGKTVPGVLTEGNYPLYIIDGIPINSSPVISRGGSITQGGYDPLSAINPENIESIEVLKDADATAIYGSRGANGIILITTKQGKGISKEKSNLDFSMYRGIGSVANRIDLLNTQQYLEMRKEAFANDGVEPNPNNTAHSDINGSWDQNRYTDWQKVLLGGTSDITDIQGNVSGGNTNTFYRLGGSLHKETLLLPGDFGYNRVSGHLHVNHTSDNQRFRASVSINYSVGKHNVTQENLVNAALTLAPNAPKLYDENGELNWELNDFGRETWTNPLAGLERTTNSDNRNLVANGNLEYLLLTGLTLKTNFGYTELNFAEKMQTPLTSFGPFLRPYYTPSAMFNSSHRNSVLIEPQLRYQKKIKDHRLDVIIGATYQENTDELLQIQGREYTSDLFLESLEGAGNIQILRDISEEYKYNAVFSRLGYSFKDRYLLNLTGRRDGSSRFGPGKRFGNFGAVGAAWIFSDEPWIKRLFPFLSSGKLRGSYGITGNDQIGNYQFLDLYRFSGINYQNQTSLSPNALFNPDFQWEKTKKLETSLAMGFAENRLSMEVSWYRNRSSNQLIQRTLPAMTGFSSVNDNFSEATVENSGWEFLLRGDIARTGAFQWTTSANMTVSRNKLLEFPGIEDSPYATVFKVGEPLSIQRLYTWLGVDPETGTHQFLDVNDDGVINDEDKQFSNALDRDFYGGLNNSLRYKGLELSFLFQFSKQNANYMPSGTPGYSVNQPSYVLRRWQSEGDLTDVQRFSQTSTMTLLYSQLRQSDANIEDASFLRLKTLSLSYFFPENVIEHMGLKQLKVFVQGQNLFTISGYSGLDPETGYALPPLRMITTGIQLQF</sequence>
<dbReference type="Gene3D" id="2.170.130.10">
    <property type="entry name" value="TonB-dependent receptor, plug domain"/>
    <property type="match status" value="1"/>
</dbReference>
<evidence type="ECO:0000256" key="3">
    <source>
        <dbReference type="ARBA" id="ARBA00022452"/>
    </source>
</evidence>
<dbReference type="Pfam" id="PF13715">
    <property type="entry name" value="CarbopepD_reg_2"/>
    <property type="match status" value="1"/>
</dbReference>
<dbReference type="Pfam" id="PF07715">
    <property type="entry name" value="Plug"/>
    <property type="match status" value="1"/>
</dbReference>
<evidence type="ECO:0000256" key="2">
    <source>
        <dbReference type="ARBA" id="ARBA00022448"/>
    </source>
</evidence>
<dbReference type="SUPFAM" id="SSF49464">
    <property type="entry name" value="Carboxypeptidase regulatory domain-like"/>
    <property type="match status" value="1"/>
</dbReference>
<dbReference type="Proteomes" id="UP000267469">
    <property type="component" value="Unassembled WGS sequence"/>
</dbReference>
<dbReference type="InterPro" id="IPR023996">
    <property type="entry name" value="TonB-dep_OMP_SusC/RagA"/>
</dbReference>
<feature type="domain" description="Secretin/TonB short N-terminal" evidence="8">
    <location>
        <begin position="70"/>
        <end position="121"/>
    </location>
</feature>
<protein>
    <submittedName>
        <fullName evidence="9">SusC/RagA family TonB-linked outer membrane protein</fullName>
    </submittedName>
</protein>
<dbReference type="NCBIfam" id="TIGR04056">
    <property type="entry name" value="OMP_RagA_SusC"/>
    <property type="match status" value="1"/>
</dbReference>
<keyword evidence="6 7" id="KW-0998">Cell outer membrane</keyword>
<dbReference type="Gene3D" id="2.40.170.20">
    <property type="entry name" value="TonB-dependent receptor, beta-barrel domain"/>
    <property type="match status" value="1"/>
</dbReference>
<accession>A0A3N0EIN8</accession>
<dbReference type="AlphaFoldDB" id="A0A3N0EIN8"/>
<comment type="similarity">
    <text evidence="7">Belongs to the TonB-dependent receptor family.</text>
</comment>
<keyword evidence="2 7" id="KW-0813">Transport</keyword>
<dbReference type="RefSeq" id="WP_123215894.1">
    <property type="nucleotide sequence ID" value="NZ_RJTM01000071.1"/>
</dbReference>
<evidence type="ECO:0000313" key="10">
    <source>
        <dbReference type="Proteomes" id="UP000267469"/>
    </source>
</evidence>
<dbReference type="InterPro" id="IPR012910">
    <property type="entry name" value="Plug_dom"/>
</dbReference>
<organism evidence="9 10">
    <name type="scientific">Sinomicrobium pectinilyticum</name>
    <dbReference type="NCBI Taxonomy" id="1084421"/>
    <lineage>
        <taxon>Bacteria</taxon>
        <taxon>Pseudomonadati</taxon>
        <taxon>Bacteroidota</taxon>
        <taxon>Flavobacteriia</taxon>
        <taxon>Flavobacteriales</taxon>
        <taxon>Flavobacteriaceae</taxon>
        <taxon>Sinomicrobium</taxon>
    </lineage>
</organism>
<evidence type="ECO:0000259" key="8">
    <source>
        <dbReference type="SMART" id="SM00965"/>
    </source>
</evidence>
<comment type="caution">
    <text evidence="9">The sequence shown here is derived from an EMBL/GenBank/DDBJ whole genome shotgun (WGS) entry which is preliminary data.</text>
</comment>
<dbReference type="SMART" id="SM00965">
    <property type="entry name" value="STN"/>
    <property type="match status" value="1"/>
</dbReference>
<dbReference type="NCBIfam" id="TIGR04057">
    <property type="entry name" value="SusC_RagA_signa"/>
    <property type="match status" value="1"/>
</dbReference>
<evidence type="ECO:0000256" key="4">
    <source>
        <dbReference type="ARBA" id="ARBA00022692"/>
    </source>
</evidence>
<comment type="subcellular location">
    <subcellularLocation>
        <location evidence="1 7">Cell outer membrane</location>
        <topology evidence="1 7">Multi-pass membrane protein</topology>
    </subcellularLocation>
</comment>
<proteinExistence type="inferred from homology"/>
<dbReference type="Pfam" id="PF07660">
    <property type="entry name" value="STN"/>
    <property type="match status" value="1"/>
</dbReference>
<keyword evidence="5 7" id="KW-0472">Membrane</keyword>
<evidence type="ECO:0000256" key="1">
    <source>
        <dbReference type="ARBA" id="ARBA00004571"/>
    </source>
</evidence>
<evidence type="ECO:0000313" key="9">
    <source>
        <dbReference type="EMBL" id="RNL87750.1"/>
    </source>
</evidence>